<dbReference type="AlphaFoldDB" id="A0A5J4SB29"/>
<dbReference type="Proteomes" id="UP000324800">
    <property type="component" value="Unassembled WGS sequence"/>
</dbReference>
<accession>A0A5J4SB29</accession>
<comment type="caution">
    <text evidence="1">The sequence shown here is derived from an EMBL/GenBank/DDBJ whole genome shotgun (WGS) entry which is preliminary data.</text>
</comment>
<proteinExistence type="predicted"/>
<reference evidence="1 2" key="1">
    <citation type="submission" date="2019-03" db="EMBL/GenBank/DDBJ databases">
        <title>Single cell metagenomics reveals metabolic interactions within the superorganism composed of flagellate Streblomastix strix and complex community of Bacteroidetes bacteria on its surface.</title>
        <authorList>
            <person name="Treitli S.C."/>
            <person name="Kolisko M."/>
            <person name="Husnik F."/>
            <person name="Keeling P."/>
            <person name="Hampl V."/>
        </authorList>
    </citation>
    <scope>NUCLEOTIDE SEQUENCE [LARGE SCALE GENOMIC DNA]</scope>
    <source>
        <strain evidence="1">ST1C</strain>
    </source>
</reference>
<sequence>MIVTILLAVTLVLAGRFSPLHRETVHQYTSEHEHLLRPETQHFPVHSTKVTQTVKEVNVSSSSINSPCQSNISQRGSGYFNIIEALSNLCTESEGYEISLLDPKHVEHLEVNINASILIK</sequence>
<feature type="non-terminal residue" evidence="1">
    <location>
        <position position="120"/>
    </location>
</feature>
<protein>
    <submittedName>
        <fullName evidence="1">Uncharacterized protein</fullName>
    </submittedName>
</protein>
<dbReference type="EMBL" id="SNRW01040613">
    <property type="protein sequence ID" value="KAA6342655.1"/>
    <property type="molecule type" value="Genomic_DNA"/>
</dbReference>
<evidence type="ECO:0000313" key="2">
    <source>
        <dbReference type="Proteomes" id="UP000324800"/>
    </source>
</evidence>
<name>A0A5J4SB29_9EUKA</name>
<gene>
    <name evidence="1" type="ORF">EZS28_052372</name>
</gene>
<organism evidence="1 2">
    <name type="scientific">Streblomastix strix</name>
    <dbReference type="NCBI Taxonomy" id="222440"/>
    <lineage>
        <taxon>Eukaryota</taxon>
        <taxon>Metamonada</taxon>
        <taxon>Preaxostyla</taxon>
        <taxon>Oxymonadida</taxon>
        <taxon>Streblomastigidae</taxon>
        <taxon>Streblomastix</taxon>
    </lineage>
</organism>
<evidence type="ECO:0000313" key="1">
    <source>
        <dbReference type="EMBL" id="KAA6342655.1"/>
    </source>
</evidence>